<dbReference type="AlphaFoldDB" id="A0A6C0BZN4"/>
<sequence>MCFLEFLFLACSCIWFQDQATAFAGNMLFSSCPAVSSGQLLPAVCLVGGSLYRHSNGACYGRSASVIGLFMGLILMFHFHASYMKCISSLLSCGATGFFLADRHWVDAVLDAAGRLRCLLCTRGTSGCEHSSVAHPRRDISARVDPRPRCTNLSLDETLHSCEDSKIGTADDQSWYVVLPLVSSSKSPVRSERSPGRSDTSQ</sequence>
<name>A0A6C0BZN4_9ZZZZ</name>
<reference evidence="2" key="1">
    <citation type="journal article" date="2020" name="Nature">
        <title>Giant virus diversity and host interactions through global metagenomics.</title>
        <authorList>
            <person name="Schulz F."/>
            <person name="Roux S."/>
            <person name="Paez-Espino D."/>
            <person name="Jungbluth S."/>
            <person name="Walsh D.A."/>
            <person name="Denef V.J."/>
            <person name="McMahon K.D."/>
            <person name="Konstantinidis K.T."/>
            <person name="Eloe-Fadrosh E.A."/>
            <person name="Kyrpides N.C."/>
            <person name="Woyke T."/>
        </authorList>
    </citation>
    <scope>NUCLEOTIDE SEQUENCE</scope>
    <source>
        <strain evidence="2">GVMAG-M-3300020182-33</strain>
    </source>
</reference>
<protein>
    <submittedName>
        <fullName evidence="2">Uncharacterized protein</fullName>
    </submittedName>
</protein>
<feature type="region of interest" description="Disordered" evidence="1">
    <location>
        <begin position="183"/>
        <end position="202"/>
    </location>
</feature>
<evidence type="ECO:0000256" key="1">
    <source>
        <dbReference type="SAM" id="MobiDB-lite"/>
    </source>
</evidence>
<proteinExistence type="predicted"/>
<dbReference type="EMBL" id="MN739304">
    <property type="protein sequence ID" value="QHS97797.1"/>
    <property type="molecule type" value="Genomic_DNA"/>
</dbReference>
<organism evidence="2">
    <name type="scientific">viral metagenome</name>
    <dbReference type="NCBI Taxonomy" id="1070528"/>
    <lineage>
        <taxon>unclassified sequences</taxon>
        <taxon>metagenomes</taxon>
        <taxon>organismal metagenomes</taxon>
    </lineage>
</organism>
<accession>A0A6C0BZN4</accession>
<evidence type="ECO:0000313" key="2">
    <source>
        <dbReference type="EMBL" id="QHS97797.1"/>
    </source>
</evidence>